<evidence type="ECO:0000256" key="1">
    <source>
        <dbReference type="SAM" id="SignalP"/>
    </source>
</evidence>
<proteinExistence type="predicted"/>
<accession>A0A0E9Q987</accession>
<feature type="signal peptide" evidence="1">
    <location>
        <begin position="1"/>
        <end position="21"/>
    </location>
</feature>
<reference evidence="2" key="1">
    <citation type="submission" date="2014-11" db="EMBL/GenBank/DDBJ databases">
        <authorList>
            <person name="Amaro Gonzalez C."/>
        </authorList>
    </citation>
    <scope>NUCLEOTIDE SEQUENCE</scope>
</reference>
<evidence type="ECO:0000313" key="2">
    <source>
        <dbReference type="EMBL" id="JAH12890.1"/>
    </source>
</evidence>
<dbReference type="EMBL" id="GBXM01095687">
    <property type="protein sequence ID" value="JAH12890.1"/>
    <property type="molecule type" value="Transcribed_RNA"/>
</dbReference>
<name>A0A0E9Q987_ANGAN</name>
<organism evidence="2">
    <name type="scientific">Anguilla anguilla</name>
    <name type="common">European freshwater eel</name>
    <name type="synonym">Muraena anguilla</name>
    <dbReference type="NCBI Taxonomy" id="7936"/>
    <lineage>
        <taxon>Eukaryota</taxon>
        <taxon>Metazoa</taxon>
        <taxon>Chordata</taxon>
        <taxon>Craniata</taxon>
        <taxon>Vertebrata</taxon>
        <taxon>Euteleostomi</taxon>
        <taxon>Actinopterygii</taxon>
        <taxon>Neopterygii</taxon>
        <taxon>Teleostei</taxon>
        <taxon>Anguilliformes</taxon>
        <taxon>Anguillidae</taxon>
        <taxon>Anguilla</taxon>
    </lineage>
</organism>
<keyword evidence="1" id="KW-0732">Signal</keyword>
<feature type="chain" id="PRO_5002430963" evidence="1">
    <location>
        <begin position="22"/>
        <end position="41"/>
    </location>
</feature>
<protein>
    <submittedName>
        <fullName evidence="2">Uncharacterized protein</fullName>
    </submittedName>
</protein>
<sequence>MAKKLFLSLALSASTLHLSVSLLLSPPLSHPLYSCLLISFL</sequence>
<dbReference type="AlphaFoldDB" id="A0A0E9Q987"/>
<reference evidence="2" key="2">
    <citation type="journal article" date="2015" name="Fish Shellfish Immunol.">
        <title>Early steps in the European eel (Anguilla anguilla)-Vibrio vulnificus interaction in the gills: Role of the RtxA13 toxin.</title>
        <authorList>
            <person name="Callol A."/>
            <person name="Pajuelo D."/>
            <person name="Ebbesson L."/>
            <person name="Teles M."/>
            <person name="MacKenzie S."/>
            <person name="Amaro C."/>
        </authorList>
    </citation>
    <scope>NUCLEOTIDE SEQUENCE</scope>
</reference>